<feature type="domain" description="EF-hand" evidence="12">
    <location>
        <begin position="662"/>
        <end position="699"/>
    </location>
</feature>
<dbReference type="SMART" id="SM00230">
    <property type="entry name" value="CysPc"/>
    <property type="match status" value="1"/>
</dbReference>
<organism evidence="13 14">
    <name type="scientific">Astyanax mexicanus</name>
    <name type="common">Blind cave fish</name>
    <name type="synonym">Astyanax fasciatus mexicanus</name>
    <dbReference type="NCBI Taxonomy" id="7994"/>
    <lineage>
        <taxon>Eukaryota</taxon>
        <taxon>Metazoa</taxon>
        <taxon>Chordata</taxon>
        <taxon>Craniata</taxon>
        <taxon>Vertebrata</taxon>
        <taxon>Euteleostomi</taxon>
        <taxon>Actinopterygii</taxon>
        <taxon>Neopterygii</taxon>
        <taxon>Teleostei</taxon>
        <taxon>Ostariophysi</taxon>
        <taxon>Characiformes</taxon>
        <taxon>Characoidei</taxon>
        <taxon>Acestrorhamphidae</taxon>
        <taxon>Acestrorhamphinae</taxon>
        <taxon>Astyanax</taxon>
    </lineage>
</organism>
<dbReference type="InterPro" id="IPR001300">
    <property type="entry name" value="Peptidase_C2_calpain_cat"/>
</dbReference>
<dbReference type="SUPFAM" id="SSF49758">
    <property type="entry name" value="Calpain large subunit, middle domain (domain III)"/>
    <property type="match status" value="1"/>
</dbReference>
<dbReference type="Gene3D" id="2.60.120.380">
    <property type="match status" value="1"/>
</dbReference>
<dbReference type="InterPro" id="IPR022683">
    <property type="entry name" value="Calpain_III"/>
</dbReference>
<evidence type="ECO:0000256" key="3">
    <source>
        <dbReference type="ARBA" id="ARBA00022723"/>
    </source>
</evidence>
<dbReference type="Pfam" id="PF01067">
    <property type="entry name" value="Calpain_III"/>
    <property type="match status" value="1"/>
</dbReference>
<keyword evidence="3 10" id="KW-0479">Metal-binding</keyword>
<dbReference type="GO" id="GO:0005509">
    <property type="term" value="F:calcium ion binding"/>
    <property type="evidence" value="ECO:0007669"/>
    <property type="project" value="UniProtKB-UniRule"/>
</dbReference>
<evidence type="ECO:0000256" key="10">
    <source>
        <dbReference type="RuleBase" id="RU367132"/>
    </source>
</evidence>
<evidence type="ECO:0000256" key="2">
    <source>
        <dbReference type="ARBA" id="ARBA00022670"/>
    </source>
</evidence>
<dbReference type="FunFam" id="1.10.238.10:FF:000065">
    <property type="entry name" value="calpain-3 isoform X1"/>
    <property type="match status" value="1"/>
</dbReference>
<evidence type="ECO:0000256" key="5">
    <source>
        <dbReference type="ARBA" id="ARBA00022801"/>
    </source>
</evidence>
<dbReference type="Pfam" id="PF21875">
    <property type="entry name" value="CAPN13-like_C_EFh"/>
    <property type="match status" value="1"/>
</dbReference>
<proteinExistence type="inferred from homology"/>
<evidence type="ECO:0000313" key="13">
    <source>
        <dbReference type="Ensembl" id="ENSAMXP00005022117.1"/>
    </source>
</evidence>
<dbReference type="InterPro" id="IPR036213">
    <property type="entry name" value="Calpain_III_sf"/>
</dbReference>
<dbReference type="InterPro" id="IPR038765">
    <property type="entry name" value="Papain-like_cys_pep_sf"/>
</dbReference>
<feature type="active site" evidence="8 9">
    <location>
        <position position="110"/>
    </location>
</feature>
<sequence>MPYTPSGFFCDRLIRERERKDGEGSVNKPLRFSGQDFNTLKQECLQKKTLFEDETFPATVESLGYKELGHKSNKVKNIVWKRPKDICDNPQFIVGGASRTDICQGDLGDCWLLAAIASLTLNEKLLFRVVPQEQSFSDNYAGVFHFQFWRYGDWVDVVIDDRIPTVNNQLVFTKSAERNEFWSALLEKAYAKLHGSYEALKGGNTTEAMEDFTGGVTEFYEMKEAPKELYKIMKKALERGSLMGCSIDSLVPARFETRTATGLVKGHAYSVTAVDENVEKESRVRLVRLRNPWGQVEWNGPWSDNSKEWTTISKSEKEKLQHQNEEDGEFWMSFDNFKKNYTKLEICNLTPDALDDDKIHKWTVSVNEGRWVRGCSAGGCRNYPDTFWTNPQYRLRLLEEDDDPEDNEVACTFVVALMQKNRRKERKLGANLFTIGFSIYEMHGNKQHMQKDFFTVNSSKARSKAYINLREVSQRFRLSPGEYVIVPSTYEPHQEGEFILRVFSEKRNTSDEEDQHFRTIFQQIAGDEMEISASELRNVLNRVVSEREYAFAIMGCQGSYSSPKHCFSLENCRSMIALMDMDGTGRLNLQEFRHLWLKIKQWQGIFKHYDTEQTGCICSYEMRNAVNDAGFRLNNQLYDIITLRYANENMNIDFDSFISCLVRLEGMFRAFQAFDQDGDGTIRLSVLEVRAGVKRLTGCS</sequence>
<dbReference type="GO" id="GO:0043066">
    <property type="term" value="P:negative regulation of apoptotic process"/>
    <property type="evidence" value="ECO:0007669"/>
    <property type="project" value="TreeGrafter"/>
</dbReference>
<evidence type="ECO:0000256" key="4">
    <source>
        <dbReference type="ARBA" id="ARBA00022737"/>
    </source>
</evidence>
<dbReference type="InterPro" id="IPR033883">
    <property type="entry name" value="C2_III"/>
</dbReference>
<dbReference type="InterPro" id="IPR011992">
    <property type="entry name" value="EF-hand-dom_pair"/>
</dbReference>
<dbReference type="InterPro" id="IPR054069">
    <property type="entry name" value="CAPN3/13-like_C_EFh"/>
</dbReference>
<dbReference type="FunFam" id="3.90.70.10:FF:000001">
    <property type="entry name" value="Calpain-1 catalytic subunit"/>
    <property type="match status" value="1"/>
</dbReference>
<keyword evidence="10" id="KW-0963">Cytoplasm</keyword>
<dbReference type="CDD" id="cd00214">
    <property type="entry name" value="Calpain_III"/>
    <property type="match status" value="1"/>
</dbReference>
<evidence type="ECO:0000256" key="6">
    <source>
        <dbReference type="ARBA" id="ARBA00022807"/>
    </source>
</evidence>
<dbReference type="PANTHER" id="PTHR10183:SF329">
    <property type="entry name" value="CALPAIN-3"/>
    <property type="match status" value="1"/>
</dbReference>
<dbReference type="Pfam" id="PF00648">
    <property type="entry name" value="Peptidase_C2"/>
    <property type="match status" value="1"/>
</dbReference>
<dbReference type="SMART" id="SM00720">
    <property type="entry name" value="calpain_III"/>
    <property type="match status" value="1"/>
</dbReference>
<keyword evidence="5 9" id="KW-0378">Hydrolase</keyword>
<evidence type="ECO:0000256" key="8">
    <source>
        <dbReference type="PIRSR" id="PIRSR622684-1"/>
    </source>
</evidence>
<evidence type="ECO:0000313" key="14">
    <source>
        <dbReference type="Proteomes" id="UP000694621"/>
    </source>
</evidence>
<feature type="active site" evidence="8 9">
    <location>
        <position position="267"/>
    </location>
</feature>
<dbReference type="GO" id="GO:0005737">
    <property type="term" value="C:cytoplasm"/>
    <property type="evidence" value="ECO:0007669"/>
    <property type="project" value="UniProtKB-SubCell"/>
</dbReference>
<comment type="subcellular location">
    <subcellularLocation>
        <location evidence="10">Cytoplasm</location>
    </subcellularLocation>
</comment>
<dbReference type="SUPFAM" id="SSF47473">
    <property type="entry name" value="EF-hand"/>
    <property type="match status" value="1"/>
</dbReference>
<comment type="subunit">
    <text evidence="10">Homodimer.</text>
</comment>
<dbReference type="Proteomes" id="UP000694621">
    <property type="component" value="Unplaced"/>
</dbReference>
<keyword evidence="7 10" id="KW-0106">Calcium</keyword>
<keyword evidence="4" id="KW-0677">Repeat</keyword>
<dbReference type="SUPFAM" id="SSF54001">
    <property type="entry name" value="Cysteine proteinases"/>
    <property type="match status" value="1"/>
</dbReference>
<evidence type="ECO:0000256" key="7">
    <source>
        <dbReference type="ARBA" id="ARBA00022837"/>
    </source>
</evidence>
<evidence type="ECO:0000259" key="11">
    <source>
        <dbReference type="PROSITE" id="PS50203"/>
    </source>
</evidence>
<keyword evidence="2 9" id="KW-0645">Protease</keyword>
<dbReference type="PRINTS" id="PR00704">
    <property type="entry name" value="CALPAIN"/>
</dbReference>
<dbReference type="Ensembl" id="ENSAMXT00005024435.1">
    <property type="protein sequence ID" value="ENSAMXP00005022117.1"/>
    <property type="gene ID" value="ENSAMXG00005010212.1"/>
</dbReference>
<dbReference type="GO" id="GO:0004198">
    <property type="term" value="F:calcium-dependent cysteine-type endopeptidase activity"/>
    <property type="evidence" value="ECO:0007669"/>
    <property type="project" value="UniProtKB-UniRule"/>
</dbReference>
<comment type="function">
    <text evidence="10">Calcium-regulated non-lysosomal thiol-protease.</text>
</comment>
<reference evidence="13" key="1">
    <citation type="submission" date="2025-08" db="UniProtKB">
        <authorList>
            <consortium name="Ensembl"/>
        </authorList>
    </citation>
    <scope>IDENTIFICATION</scope>
</reference>
<feature type="domain" description="EF-hand" evidence="12">
    <location>
        <begin position="597"/>
        <end position="632"/>
    </location>
</feature>
<dbReference type="PROSITE" id="PS00139">
    <property type="entry name" value="THIOL_PROTEASE_CYS"/>
    <property type="match status" value="1"/>
</dbReference>
<keyword evidence="6 9" id="KW-0788">Thiol protease</keyword>
<comment type="catalytic activity">
    <reaction evidence="10">
        <text>Broad endopeptidase activity.</text>
        <dbReference type="EC" id="3.4.22.54"/>
    </reaction>
</comment>
<evidence type="ECO:0000259" key="12">
    <source>
        <dbReference type="PROSITE" id="PS50222"/>
    </source>
</evidence>
<accession>A0A8B9R6A5</accession>
<dbReference type="FunFam" id="2.60.120.380:FF:000002">
    <property type="entry name" value="calpain-3 isoform X1"/>
    <property type="match status" value="1"/>
</dbReference>
<dbReference type="InterPro" id="IPR022684">
    <property type="entry name" value="Calpain_cysteine_protease"/>
</dbReference>
<name>A0A8B9R6A5_ASTMX</name>
<feature type="domain" description="Calpain catalytic" evidence="11">
    <location>
        <begin position="50"/>
        <end position="350"/>
    </location>
</feature>
<dbReference type="AlphaFoldDB" id="A0A8B9R6A5"/>
<protein>
    <recommendedName>
        <fullName evidence="10">Calpain-3</fullName>
        <ecNumber evidence="10">3.4.22.54</ecNumber>
    </recommendedName>
</protein>
<dbReference type="InterPro" id="IPR002048">
    <property type="entry name" value="EF_hand_dom"/>
</dbReference>
<dbReference type="Gene3D" id="1.10.238.10">
    <property type="entry name" value="EF-hand"/>
    <property type="match status" value="1"/>
</dbReference>
<evidence type="ECO:0000256" key="1">
    <source>
        <dbReference type="ARBA" id="ARBA00007623"/>
    </source>
</evidence>
<comment type="similarity">
    <text evidence="1 10">Belongs to the peptidase C2 family.</text>
</comment>
<dbReference type="PANTHER" id="PTHR10183">
    <property type="entry name" value="CALPAIN"/>
    <property type="match status" value="1"/>
</dbReference>
<dbReference type="CDD" id="cd00044">
    <property type="entry name" value="CysPc"/>
    <property type="match status" value="1"/>
</dbReference>
<dbReference type="SMART" id="SM00054">
    <property type="entry name" value="EFh"/>
    <property type="match status" value="3"/>
</dbReference>
<dbReference type="Gene3D" id="3.90.70.10">
    <property type="entry name" value="Cysteine proteinases"/>
    <property type="match status" value="1"/>
</dbReference>
<feature type="active site" evidence="8 9">
    <location>
        <position position="291"/>
    </location>
</feature>
<dbReference type="PROSITE" id="PS50203">
    <property type="entry name" value="CALPAIN_CAT"/>
    <property type="match status" value="1"/>
</dbReference>
<dbReference type="InterPro" id="IPR000169">
    <property type="entry name" value="Pept_cys_AS"/>
</dbReference>
<dbReference type="GO" id="GO:0006508">
    <property type="term" value="P:proteolysis"/>
    <property type="evidence" value="ECO:0007669"/>
    <property type="project" value="UniProtKB-UniRule"/>
</dbReference>
<evidence type="ECO:0000256" key="9">
    <source>
        <dbReference type="PROSITE-ProRule" id="PRU00239"/>
    </source>
</evidence>
<dbReference type="PROSITE" id="PS50222">
    <property type="entry name" value="EF_HAND_2"/>
    <property type="match status" value="2"/>
</dbReference>
<dbReference type="InterPro" id="IPR022682">
    <property type="entry name" value="Calpain_domain_III"/>
</dbReference>
<dbReference type="EC" id="3.4.22.54" evidence="10"/>